<accession>A0A1X7J0E8</accession>
<sequence length="610" mass="71984">MIAIERYCTLYDKLRDSGGRLRQPVEVSLEQLADTWYCTVRNVKLIIRKLEEEHWVEWRAGRGRGHLSRITLLIEKDSLLLEQAQSLASQGEYKSAFALMDDYLDDVQVKSMFMSWLNGHFGHRKETRHGMNDADVLRCPVYFPLTTLDTAELVYAFDSHMVRQLFNTLVQFDHVRNCIVSSIAHTWEHDEEGKVWTFYLRKGIMFHHGVELSADDVIFTLNRLQADRTQSWMVRTIDSIEKLSHYAIRLYLTMPNWLLPRLLCSTTMSIIPMDWGGVQEAEYWELPSGTGPFRIMEWNDNQCILQAHTAYFQGRPHLDEVRIVFLPSDSAAYADQTNWSGLMYGMDYSKTMTDAEWKRVEWLSRGCNLIHWNMNKDGPHQSYVFRRALNVLLDRQRMIQELEEDRVYPARSFYPKETTPLERDLFDPGYGMKLLKESGYDGSKIVIMTYAKHEKDLYWLQSHYSQYGIVIEVQIEDWRTVRKPERYQHAEGMLNGFILAEEEVCLLELFEQKGSYIKEWMTPDMNNWIHDMLNHVLCCQQPEHRWLRFADIERRIVEDGSVMPLLHKKFNTKYHQRVRGIGTNTLGWIDFKDIWVAPREAELTQKSNLT</sequence>
<evidence type="ECO:0000313" key="5">
    <source>
        <dbReference type="Proteomes" id="UP000193834"/>
    </source>
</evidence>
<dbReference type="SUPFAM" id="SSF53850">
    <property type="entry name" value="Periplasmic binding protein-like II"/>
    <property type="match status" value="1"/>
</dbReference>
<evidence type="ECO:0000256" key="1">
    <source>
        <dbReference type="ARBA" id="ARBA00023125"/>
    </source>
</evidence>
<dbReference type="InterPro" id="IPR000914">
    <property type="entry name" value="SBP_5_dom"/>
</dbReference>
<dbReference type="GO" id="GO:0003677">
    <property type="term" value="F:DNA binding"/>
    <property type="evidence" value="ECO:0007669"/>
    <property type="project" value="UniProtKB-KW"/>
</dbReference>
<dbReference type="InterPro" id="IPR039424">
    <property type="entry name" value="SBP_5"/>
</dbReference>
<keyword evidence="5" id="KW-1185">Reference proteome</keyword>
<organism evidence="4 5">
    <name type="scientific">Paenibacillus aquistagni</name>
    <dbReference type="NCBI Taxonomy" id="1852522"/>
    <lineage>
        <taxon>Bacteria</taxon>
        <taxon>Bacillati</taxon>
        <taxon>Bacillota</taxon>
        <taxon>Bacilli</taxon>
        <taxon>Bacillales</taxon>
        <taxon>Paenibacillaceae</taxon>
        <taxon>Paenibacillus</taxon>
    </lineage>
</organism>
<dbReference type="Gene3D" id="3.10.105.10">
    <property type="entry name" value="Dipeptide-binding Protein, Domain 3"/>
    <property type="match status" value="1"/>
</dbReference>
<evidence type="ECO:0000259" key="3">
    <source>
        <dbReference type="Pfam" id="PF12793"/>
    </source>
</evidence>
<keyword evidence="1 4" id="KW-0238">DNA-binding</keyword>
<evidence type="ECO:0000259" key="2">
    <source>
        <dbReference type="Pfam" id="PF00496"/>
    </source>
</evidence>
<name>A0A1X7J0E8_9BACL</name>
<protein>
    <submittedName>
        <fullName evidence="4">DNA-binding transcriptional regulator SgrR of sgrS sRNA, contains a MarR-type HTH domain and a solute-binding domain</fullName>
    </submittedName>
</protein>
<dbReference type="Pfam" id="PF12793">
    <property type="entry name" value="SgrR_N"/>
    <property type="match status" value="1"/>
</dbReference>
<dbReference type="PANTHER" id="PTHR30290">
    <property type="entry name" value="PERIPLASMIC BINDING COMPONENT OF ABC TRANSPORTER"/>
    <property type="match status" value="1"/>
</dbReference>
<dbReference type="EMBL" id="FXAZ01000001">
    <property type="protein sequence ID" value="SMG20776.1"/>
    <property type="molecule type" value="Genomic_DNA"/>
</dbReference>
<gene>
    <name evidence="4" type="ORF">SAMN06295960_1058</name>
</gene>
<dbReference type="GO" id="GO:0015833">
    <property type="term" value="P:peptide transport"/>
    <property type="evidence" value="ECO:0007669"/>
    <property type="project" value="TreeGrafter"/>
</dbReference>
<dbReference type="OrthoDB" id="5894719at2"/>
<dbReference type="STRING" id="1852522.SAMN06295960_1058"/>
<dbReference type="PANTHER" id="PTHR30290:SF72">
    <property type="entry name" value="HTH-TYPE TRANSCRIPTIONAL REGULATOR SGRR"/>
    <property type="match status" value="1"/>
</dbReference>
<dbReference type="RefSeq" id="WP_085493246.1">
    <property type="nucleotide sequence ID" value="NZ_FXAZ01000001.1"/>
</dbReference>
<dbReference type="Proteomes" id="UP000193834">
    <property type="component" value="Unassembled WGS sequence"/>
</dbReference>
<dbReference type="InterPro" id="IPR025370">
    <property type="entry name" value="SgrR_HTH_N"/>
</dbReference>
<dbReference type="GO" id="GO:1904680">
    <property type="term" value="F:peptide transmembrane transporter activity"/>
    <property type="evidence" value="ECO:0007669"/>
    <property type="project" value="TreeGrafter"/>
</dbReference>
<dbReference type="Pfam" id="PF00496">
    <property type="entry name" value="SBP_bac_5"/>
    <property type="match status" value="1"/>
</dbReference>
<reference evidence="4" key="1">
    <citation type="submission" date="2017-04" db="EMBL/GenBank/DDBJ databases">
        <authorList>
            <person name="Afonso C.L."/>
            <person name="Miller P.J."/>
            <person name="Scott M.A."/>
            <person name="Spackman E."/>
            <person name="Goraichik I."/>
            <person name="Dimitrov K.M."/>
            <person name="Suarez D.L."/>
            <person name="Swayne D.E."/>
        </authorList>
    </citation>
    <scope>NUCLEOTIDE SEQUENCE [LARGE SCALE GENOMIC DNA]</scope>
    <source>
        <strain evidence="4">11</strain>
    </source>
</reference>
<evidence type="ECO:0000313" key="4">
    <source>
        <dbReference type="EMBL" id="SMG20776.1"/>
    </source>
</evidence>
<dbReference type="AlphaFoldDB" id="A0A1X7J0E8"/>
<proteinExistence type="predicted"/>
<dbReference type="Gene3D" id="3.40.190.10">
    <property type="entry name" value="Periplasmic binding protein-like II"/>
    <property type="match status" value="1"/>
</dbReference>
<feature type="domain" description="Solute-binding protein family 5" evidence="2">
    <location>
        <begin position="180"/>
        <end position="483"/>
    </location>
</feature>
<feature type="domain" description="Transcriptional regulator SgrR N-terminal HTH" evidence="3">
    <location>
        <begin position="11"/>
        <end position="114"/>
    </location>
</feature>